<gene>
    <name evidence="1" type="ORF">MRB53_007623</name>
</gene>
<proteinExistence type="predicted"/>
<keyword evidence="2" id="KW-1185">Reference proteome</keyword>
<name>A0ACC2MKI9_PERAE</name>
<reference evidence="1 2" key="1">
    <citation type="journal article" date="2022" name="Hortic Res">
        <title>A haplotype resolved chromosomal level avocado genome allows analysis of novel avocado genes.</title>
        <authorList>
            <person name="Nath O."/>
            <person name="Fletcher S.J."/>
            <person name="Hayward A."/>
            <person name="Shaw L.M."/>
            <person name="Masouleh A.K."/>
            <person name="Furtado A."/>
            <person name="Henry R.J."/>
            <person name="Mitter N."/>
        </authorList>
    </citation>
    <scope>NUCLEOTIDE SEQUENCE [LARGE SCALE GENOMIC DNA]</scope>
    <source>
        <strain evidence="2">cv. Hass</strain>
    </source>
</reference>
<evidence type="ECO:0000313" key="2">
    <source>
        <dbReference type="Proteomes" id="UP001234297"/>
    </source>
</evidence>
<evidence type="ECO:0000313" key="1">
    <source>
        <dbReference type="EMBL" id="KAJ8645875.1"/>
    </source>
</evidence>
<sequence length="711" mass="80432">MQLDRDAYEREMADEANGRDDAIVTHEWVGSDLDYTNSNIGSDMMKMMLKEREESEERRRKGMWVEDDNESSIFYVDFPSLPEIPCLSSSSTLSSMSRYSSSSSSSTCSASSSSTSFWTVAKAENEDGVVENHQNREDPGIETAIAASDQPMECMDVLEELGGMDLLDSSSIWDPSSLFPCETDDEEQQNHHHQEQELKNQEQDQVVSGDGDEKHSEDLAMVFFEWLKSNKESISPEDLRGIKLKRSTIESAARRLGGGKEGMMQLLKLILAWVQNNHLQKRRKREEDMQSMTSSYPFHQQQQNPFPVQVSISNPVFQTPNPDPFQWVSHSPFDPTFSQTPPPASPSIMGYVGDGAFSPGNNHFHCSYSPPPDYQMFGSSSSWSTHLSPYNTTFPNTSSPPFLGFANKYNSGGVQVHGVGEPLVKMAPSATKEARKKRMARQRRIYYHHRHQNHHQHQQQQQHHHLSANPNCTNATPQADSGNWVMWSSAPTPSSSSSPTLISPDASSLRTDPMQPQQRQFSSGRLGWKPEKNLRFLLQKVLKQSDVGNLGRIVLPKKEAETHLPELEARDGIPIAMEDIGTSRVWNMRYRFWPNNKSRMYLLENTADFVRSNGLQEGDFIVLYSDTKCGKYVRNCTKLPTLHFLHFLSFCCYIAPNVRILQMIRGVKVRKPESKQEIRNPGKMQRNPSIASSSSNADGNSSTCKRTRLSR</sequence>
<dbReference type="Proteomes" id="UP001234297">
    <property type="component" value="Chromosome 2"/>
</dbReference>
<organism evidence="1 2">
    <name type="scientific">Persea americana</name>
    <name type="common">Avocado</name>
    <dbReference type="NCBI Taxonomy" id="3435"/>
    <lineage>
        <taxon>Eukaryota</taxon>
        <taxon>Viridiplantae</taxon>
        <taxon>Streptophyta</taxon>
        <taxon>Embryophyta</taxon>
        <taxon>Tracheophyta</taxon>
        <taxon>Spermatophyta</taxon>
        <taxon>Magnoliopsida</taxon>
        <taxon>Magnoliidae</taxon>
        <taxon>Laurales</taxon>
        <taxon>Lauraceae</taxon>
        <taxon>Persea</taxon>
    </lineage>
</organism>
<accession>A0ACC2MKI9</accession>
<comment type="caution">
    <text evidence="1">The sequence shown here is derived from an EMBL/GenBank/DDBJ whole genome shotgun (WGS) entry which is preliminary data.</text>
</comment>
<dbReference type="EMBL" id="CM056810">
    <property type="protein sequence ID" value="KAJ8645875.1"/>
    <property type="molecule type" value="Genomic_DNA"/>
</dbReference>
<protein>
    <submittedName>
        <fullName evidence="1">Uncharacterized protein</fullName>
    </submittedName>
</protein>